<dbReference type="KEGG" id="dol:Dole_2937"/>
<dbReference type="HOGENOM" id="CLU_1025750_0_0_7"/>
<dbReference type="AlphaFoldDB" id="A8ZYL5"/>
<dbReference type="Proteomes" id="UP000008561">
    <property type="component" value="Chromosome"/>
</dbReference>
<proteinExistence type="predicted"/>
<reference evidence="1 2" key="1">
    <citation type="submission" date="2007-10" db="EMBL/GenBank/DDBJ databases">
        <title>Complete sequence of Desulfococcus oleovorans Hxd3.</title>
        <authorList>
            <consortium name="US DOE Joint Genome Institute"/>
            <person name="Copeland A."/>
            <person name="Lucas S."/>
            <person name="Lapidus A."/>
            <person name="Barry K."/>
            <person name="Glavina del Rio T."/>
            <person name="Dalin E."/>
            <person name="Tice H."/>
            <person name="Pitluck S."/>
            <person name="Kiss H."/>
            <person name="Brettin T."/>
            <person name="Bruce D."/>
            <person name="Detter J.C."/>
            <person name="Han C."/>
            <person name="Schmutz J."/>
            <person name="Larimer F."/>
            <person name="Land M."/>
            <person name="Hauser L."/>
            <person name="Kyrpides N."/>
            <person name="Kim E."/>
            <person name="Wawrik B."/>
            <person name="Richardson P."/>
        </authorList>
    </citation>
    <scope>NUCLEOTIDE SEQUENCE [LARGE SCALE GENOMIC DNA]</scope>
    <source>
        <strain evidence="2">DSM 6200 / JCM 39069 / Hxd3</strain>
    </source>
</reference>
<keyword evidence="2" id="KW-1185">Reference proteome</keyword>
<accession>A8ZYL5</accession>
<evidence type="ECO:0000313" key="2">
    <source>
        <dbReference type="Proteomes" id="UP000008561"/>
    </source>
</evidence>
<dbReference type="STRING" id="96561.Dole_2937"/>
<dbReference type="OrthoDB" id="461196at2"/>
<evidence type="ECO:0008006" key="3">
    <source>
        <dbReference type="Google" id="ProtNLM"/>
    </source>
</evidence>
<dbReference type="EMBL" id="CP000859">
    <property type="protein sequence ID" value="ABW68740.1"/>
    <property type="molecule type" value="Genomic_DNA"/>
</dbReference>
<name>A8ZYL5_DESOH</name>
<dbReference type="eggNOG" id="COG3271">
    <property type="taxonomic scope" value="Bacteria"/>
</dbReference>
<gene>
    <name evidence="1" type="ordered locus">Dole_2937</name>
</gene>
<sequence>MSDYALPDDMPEDLQNMIASNDDMALEGDDFGGDWPGNVGFKADDYMDNALDSIEESLSGLSEDVPDAGLELDIYHTTNSAIGLDITDLDGHYTPSIEIFGDPLHDMDLWDRQDEENSCAVATTNSLFRSLGFDPGEDLLSDIFQDYGIYHPDSGTTPSLIDDALNDLNQRMDLPFSAQEINNFTEDSLKEMLQQGSRPLIAIDAHNLYPFTPPGSGHAVQLTSIIAENGQSFAVINDPGFDEGAGIMFPLETFMEAAQPFSNMAIVLTAA</sequence>
<evidence type="ECO:0000313" key="1">
    <source>
        <dbReference type="EMBL" id="ABW68740.1"/>
    </source>
</evidence>
<dbReference type="RefSeq" id="WP_012176351.1">
    <property type="nucleotide sequence ID" value="NC_009943.1"/>
</dbReference>
<protein>
    <recommendedName>
        <fullName evidence="3">Peptidase C39-like domain-containing protein</fullName>
    </recommendedName>
</protein>
<organism evidence="1 2">
    <name type="scientific">Desulfosudis oleivorans (strain DSM 6200 / JCM 39069 / Hxd3)</name>
    <name type="common">Desulfococcus oleovorans</name>
    <dbReference type="NCBI Taxonomy" id="96561"/>
    <lineage>
        <taxon>Bacteria</taxon>
        <taxon>Pseudomonadati</taxon>
        <taxon>Thermodesulfobacteriota</taxon>
        <taxon>Desulfobacteria</taxon>
        <taxon>Desulfobacterales</taxon>
        <taxon>Desulfosudaceae</taxon>
        <taxon>Desulfosudis</taxon>
    </lineage>
</organism>